<proteinExistence type="predicted"/>
<evidence type="ECO:0000313" key="1">
    <source>
        <dbReference type="EMBL" id="KAG1794833.1"/>
    </source>
</evidence>
<dbReference type="AlphaFoldDB" id="A0A9P7AT03"/>
<comment type="caution">
    <text evidence="1">The sequence shown here is derived from an EMBL/GenBank/DDBJ whole genome shotgun (WGS) entry which is preliminary data.</text>
</comment>
<dbReference type="GeneID" id="64600245"/>
<keyword evidence="2" id="KW-1185">Reference proteome</keyword>
<evidence type="ECO:0000313" key="2">
    <source>
        <dbReference type="Proteomes" id="UP000719766"/>
    </source>
</evidence>
<protein>
    <submittedName>
        <fullName evidence="1">Uncharacterized protein</fullName>
    </submittedName>
</protein>
<sequence length="189" mass="20955">MARGTTKKIVVAINKPGRKAATALTSALQEQREEARQTLLKAKGTRSHRAFDIIPNRYSASALELFLVQKGLTEGWSLSTTWGIFSVFKDMWKNAKGETYRGPYHCNEGTGVVTGNPALSAAAQDMMEVLKNNEGAEGGSRNHASAMTIEDMQKLMAWSYSQCPDRIVSHVRQHQENAKIFIAQNKEIK</sequence>
<name>A0A9P7AT03_9AGAM</name>
<reference evidence="1" key="1">
    <citation type="journal article" date="2020" name="New Phytol.">
        <title>Comparative genomics reveals dynamic genome evolution in host specialist ectomycorrhizal fungi.</title>
        <authorList>
            <person name="Lofgren L.A."/>
            <person name="Nguyen N.H."/>
            <person name="Vilgalys R."/>
            <person name="Ruytinx J."/>
            <person name="Liao H.L."/>
            <person name="Branco S."/>
            <person name="Kuo A."/>
            <person name="LaButti K."/>
            <person name="Lipzen A."/>
            <person name="Andreopoulos W."/>
            <person name="Pangilinan J."/>
            <person name="Riley R."/>
            <person name="Hundley H."/>
            <person name="Na H."/>
            <person name="Barry K."/>
            <person name="Grigoriev I.V."/>
            <person name="Stajich J.E."/>
            <person name="Kennedy P.G."/>
        </authorList>
    </citation>
    <scope>NUCLEOTIDE SEQUENCE</scope>
    <source>
        <strain evidence="1">S12</strain>
    </source>
</reference>
<dbReference type="OrthoDB" id="2976553at2759"/>
<accession>A0A9P7AT03</accession>
<dbReference type="EMBL" id="JABBWE010000024">
    <property type="protein sequence ID" value="KAG1794833.1"/>
    <property type="molecule type" value="Genomic_DNA"/>
</dbReference>
<dbReference type="Proteomes" id="UP000719766">
    <property type="component" value="Unassembled WGS sequence"/>
</dbReference>
<dbReference type="RefSeq" id="XP_041160872.1">
    <property type="nucleotide sequence ID" value="XM_041306481.1"/>
</dbReference>
<organism evidence="1 2">
    <name type="scientific">Suillus plorans</name>
    <dbReference type="NCBI Taxonomy" id="116603"/>
    <lineage>
        <taxon>Eukaryota</taxon>
        <taxon>Fungi</taxon>
        <taxon>Dikarya</taxon>
        <taxon>Basidiomycota</taxon>
        <taxon>Agaricomycotina</taxon>
        <taxon>Agaricomycetes</taxon>
        <taxon>Agaricomycetidae</taxon>
        <taxon>Boletales</taxon>
        <taxon>Suillineae</taxon>
        <taxon>Suillaceae</taxon>
        <taxon>Suillus</taxon>
    </lineage>
</organism>
<gene>
    <name evidence="1" type="ORF">HD556DRAFT_1442618</name>
</gene>